<reference evidence="1 2" key="1">
    <citation type="submission" date="2022-12" db="EMBL/GenBank/DDBJ databases">
        <title>Polyphasic characterization of Geotalea uranireducens NIT-SL11 newly isolated from a complex of sewage sludge and microbially reduced graphene oxide.</title>
        <authorList>
            <person name="Xie L."/>
            <person name="Yoshida N."/>
            <person name="Meng L."/>
        </authorList>
    </citation>
    <scope>NUCLEOTIDE SEQUENCE [LARGE SCALE GENOMIC DNA]</scope>
    <source>
        <strain evidence="1 2">NIT-SL11</strain>
    </source>
</reference>
<organism evidence="1 2">
    <name type="scientific">Geotalea uraniireducens</name>
    <dbReference type="NCBI Taxonomy" id="351604"/>
    <lineage>
        <taxon>Bacteria</taxon>
        <taxon>Pseudomonadati</taxon>
        <taxon>Thermodesulfobacteriota</taxon>
        <taxon>Desulfuromonadia</taxon>
        <taxon>Geobacterales</taxon>
        <taxon>Geobacteraceae</taxon>
        <taxon>Geotalea</taxon>
    </lineage>
</organism>
<gene>
    <name evidence="1" type="ORF">GURASL_31220</name>
</gene>
<sequence>MTELKFRTDEIPKIIGIAEKLSTISEFPTGSTSRALHAEEIFNKLILHIASFRKHLASNNKETGHVDISVLAALARMVIETHNALCYFCDASASKDELDFRIWLYHLHYSCDLRNILSCFNFTDHDSIMSTFEMTGRMSVSCLERNVFFTNLTEKEQRQLLLGRKAFYWRGRRPKKSPFSKEMEEGVYKLLSNYVHSFPLGNIMYRGGGSANHLNFYNSAFLIVEVFVSYSAAATLTYCRLRRKLGTRITTEEKAYLNDMATDVPIKEWLSQRKEIGINNNVLYFATNDDI</sequence>
<keyword evidence="2" id="KW-1185">Reference proteome</keyword>
<evidence type="ECO:0000313" key="1">
    <source>
        <dbReference type="EMBL" id="BDV44199.1"/>
    </source>
</evidence>
<dbReference type="RefSeq" id="WP_282000308.1">
    <property type="nucleotide sequence ID" value="NZ_AP027151.1"/>
</dbReference>
<accession>A0ABN6VV36</accession>
<dbReference type="Proteomes" id="UP001317705">
    <property type="component" value="Chromosome"/>
</dbReference>
<name>A0ABN6VV36_9BACT</name>
<dbReference type="EMBL" id="AP027151">
    <property type="protein sequence ID" value="BDV44199.1"/>
    <property type="molecule type" value="Genomic_DNA"/>
</dbReference>
<evidence type="ECO:0000313" key="2">
    <source>
        <dbReference type="Proteomes" id="UP001317705"/>
    </source>
</evidence>
<proteinExistence type="predicted"/>
<protein>
    <submittedName>
        <fullName evidence="1">Uncharacterized protein</fullName>
    </submittedName>
</protein>